<dbReference type="RefSeq" id="WP_184161443.1">
    <property type="nucleotide sequence ID" value="NZ_JACHLD010000003.1"/>
</dbReference>
<sequence>MSSNIRIIRICQFCYKEFTAKTTKTKFCSLSCASKSYKRDKKEKLKEVAREEREALKSSRKGFLEKLDFFTIDQAVEYTGFSRRTLYRLNAKSELEIVKNGYRSIIYRSAIEQFLESLNTAGQNKQDPNSFPGIENCYTIGEAQKRFNVSPAALYNMIQSQGIKKYCIGKFVHVAQSDLDLLFNVESHG</sequence>
<dbReference type="Pfam" id="PF12728">
    <property type="entry name" value="HTH_17"/>
    <property type="match status" value="1"/>
</dbReference>
<feature type="domain" description="Helix-turn-helix" evidence="1">
    <location>
        <begin position="69"/>
        <end position="117"/>
    </location>
</feature>
<proteinExistence type="predicted"/>
<evidence type="ECO:0000259" key="1">
    <source>
        <dbReference type="Pfam" id="PF12728"/>
    </source>
</evidence>
<gene>
    <name evidence="2" type="ORF">HNP37_002227</name>
</gene>
<organism evidence="2 3">
    <name type="scientific">Flavobacterium nitrogenifigens</name>
    <dbReference type="NCBI Taxonomy" id="1617283"/>
    <lineage>
        <taxon>Bacteria</taxon>
        <taxon>Pseudomonadati</taxon>
        <taxon>Bacteroidota</taxon>
        <taxon>Flavobacteriia</taxon>
        <taxon>Flavobacteriales</taxon>
        <taxon>Flavobacteriaceae</taxon>
        <taxon>Flavobacterium</taxon>
    </lineage>
</organism>
<accession>A0A7W7IX02</accession>
<keyword evidence="3" id="KW-1185">Reference proteome</keyword>
<dbReference type="EMBL" id="JACHLD010000003">
    <property type="protein sequence ID" value="MBB4802154.1"/>
    <property type="molecule type" value="Genomic_DNA"/>
</dbReference>
<evidence type="ECO:0000313" key="2">
    <source>
        <dbReference type="EMBL" id="MBB4802154.1"/>
    </source>
</evidence>
<evidence type="ECO:0000313" key="3">
    <source>
        <dbReference type="Proteomes" id="UP000561681"/>
    </source>
</evidence>
<name>A0A7W7IX02_9FLAO</name>
<dbReference type="InterPro" id="IPR041657">
    <property type="entry name" value="HTH_17"/>
</dbReference>
<reference evidence="2 3" key="1">
    <citation type="submission" date="2020-08" db="EMBL/GenBank/DDBJ databases">
        <title>Functional genomics of gut bacteria from endangered species of beetles.</title>
        <authorList>
            <person name="Carlos-Shanley C."/>
        </authorList>
    </citation>
    <scope>NUCLEOTIDE SEQUENCE [LARGE SCALE GENOMIC DNA]</scope>
    <source>
        <strain evidence="2 3">S00142</strain>
    </source>
</reference>
<protein>
    <submittedName>
        <fullName evidence="2">Excisionase family DNA binding protein</fullName>
    </submittedName>
</protein>
<dbReference type="AlphaFoldDB" id="A0A7W7IX02"/>
<comment type="caution">
    <text evidence="2">The sequence shown here is derived from an EMBL/GenBank/DDBJ whole genome shotgun (WGS) entry which is preliminary data.</text>
</comment>
<dbReference type="Proteomes" id="UP000561681">
    <property type="component" value="Unassembled WGS sequence"/>
</dbReference>